<dbReference type="EMBL" id="JBCGCU010000006">
    <property type="protein sequence ID" value="MEM0515182.1"/>
    <property type="molecule type" value="Genomic_DNA"/>
</dbReference>
<evidence type="ECO:0000259" key="1">
    <source>
        <dbReference type="Pfam" id="PF11845"/>
    </source>
</evidence>
<accession>A0ABU9MY10</accession>
<dbReference type="InterPro" id="IPR021796">
    <property type="entry name" value="Tll0287-like_dom"/>
</dbReference>
<name>A0ABU9MY10_9GAMM</name>
<sequence length="187" mass="20609">MKKFLLLTLLYLPWASAEQGEQAKELELKARQITGDFAAELKSALLGAVQQGGFAAAIDVCHTKAPEIADAYSSHGWQVRRTSLKTRNKANEPTFEELAVLQGFAQKLAEGEAIKSLTYSNYDPEKNQYRYMKPIPTGQLCLACHGEKISPQLIEKLDSLYVGDEARGFKLGDMRGAFSLSYSGDGK</sequence>
<proteinExistence type="predicted"/>
<comment type="caution">
    <text evidence="2">The sequence shown here is derived from an EMBL/GenBank/DDBJ whole genome shotgun (WGS) entry which is preliminary data.</text>
</comment>
<feature type="domain" description="Tll0287-like" evidence="1">
    <location>
        <begin position="24"/>
        <end position="181"/>
    </location>
</feature>
<protein>
    <submittedName>
        <fullName evidence="2">DUF3365 domain-containing protein</fullName>
    </submittedName>
</protein>
<organism evidence="2 3">
    <name type="scientific">Pseudoalteromonas qingdaonensis</name>
    <dbReference type="NCBI Taxonomy" id="3131913"/>
    <lineage>
        <taxon>Bacteria</taxon>
        <taxon>Pseudomonadati</taxon>
        <taxon>Pseudomonadota</taxon>
        <taxon>Gammaproteobacteria</taxon>
        <taxon>Alteromonadales</taxon>
        <taxon>Pseudoalteromonadaceae</taxon>
        <taxon>Pseudoalteromonas</taxon>
    </lineage>
</organism>
<keyword evidence="3" id="KW-1185">Reference proteome</keyword>
<dbReference type="Pfam" id="PF11845">
    <property type="entry name" value="Tll0287-like"/>
    <property type="match status" value="1"/>
</dbReference>
<evidence type="ECO:0000313" key="2">
    <source>
        <dbReference type="EMBL" id="MEM0515182.1"/>
    </source>
</evidence>
<gene>
    <name evidence="2" type="ORF">WCN91_07035</name>
</gene>
<dbReference type="RefSeq" id="WP_342677622.1">
    <property type="nucleotide sequence ID" value="NZ_JBCGCU010000006.1"/>
</dbReference>
<evidence type="ECO:0000313" key="3">
    <source>
        <dbReference type="Proteomes" id="UP001447008"/>
    </source>
</evidence>
<reference evidence="2 3" key="1">
    <citation type="submission" date="2024-03" db="EMBL/GenBank/DDBJ databases">
        <title>Pseudoalteromonas qingdaonensis sp. nov., isolated from the intestines of marine benthic organisms.</title>
        <authorList>
            <person name="Lin X."/>
            <person name="Fang S."/>
            <person name="Hu X."/>
        </authorList>
    </citation>
    <scope>NUCLEOTIDE SEQUENCE [LARGE SCALE GENOMIC DNA]</scope>
    <source>
        <strain evidence="2 3">YIC-827</strain>
    </source>
</reference>
<dbReference type="Proteomes" id="UP001447008">
    <property type="component" value="Unassembled WGS sequence"/>
</dbReference>